<keyword evidence="1" id="KW-0732">Signal</keyword>
<feature type="chain" id="PRO_5041035867" evidence="1">
    <location>
        <begin position="19"/>
        <end position="263"/>
    </location>
</feature>
<feature type="signal peptide" evidence="1">
    <location>
        <begin position="1"/>
        <end position="18"/>
    </location>
</feature>
<evidence type="ECO:0000313" key="3">
    <source>
        <dbReference type="Proteomes" id="UP000492820"/>
    </source>
</evidence>
<dbReference type="EMBL" id="LK028582">
    <property type="protein sequence ID" value="CDS21108.1"/>
    <property type="molecule type" value="Genomic_DNA"/>
</dbReference>
<dbReference type="AlphaFoldDB" id="A0A068WLV9"/>
<name>A0A068WLV9_ECHGR</name>
<protein>
    <submittedName>
        <fullName evidence="4">Expressed conserved protein</fullName>
    </submittedName>
</protein>
<dbReference type="WBParaSite" id="EgrG_000551100">
    <property type="protein sequence ID" value="EgrG_000551100"/>
    <property type="gene ID" value="EgrG_000551100"/>
</dbReference>
<sequence>MLFLALLVAGSLFSPILGVYHIQRCCIDWVEPCKCPRLYITEDLRPCGSEILIADLKMPVARFQVSDEVRLHSYFYTVVFLLTNRLSGSIEGLRFRLMFARINIPRDRFVGILADSVEDNIIAYDYGRNTVFDELSTFRFTTETIPPDSLTSLTAFLISQSSYLDFFKVNFTGLPADRIILRRELEYMFPGEPIAAASHSLSAQQALEAGAEVTSDSRLTMSQDVWIPEGTTEGVDITDAETGGRKIKNHFHEWFLGQRNMTV</sequence>
<evidence type="ECO:0000256" key="1">
    <source>
        <dbReference type="SAM" id="SignalP"/>
    </source>
</evidence>
<evidence type="ECO:0000313" key="4">
    <source>
        <dbReference type="WBParaSite" id="EgrG_000551100"/>
    </source>
</evidence>
<dbReference type="Proteomes" id="UP000492820">
    <property type="component" value="Unassembled WGS sequence"/>
</dbReference>
<organism evidence="2">
    <name type="scientific">Echinococcus granulosus</name>
    <name type="common">Hydatid tapeworm</name>
    <dbReference type="NCBI Taxonomy" id="6210"/>
    <lineage>
        <taxon>Eukaryota</taxon>
        <taxon>Metazoa</taxon>
        <taxon>Spiralia</taxon>
        <taxon>Lophotrochozoa</taxon>
        <taxon>Platyhelminthes</taxon>
        <taxon>Cestoda</taxon>
        <taxon>Eucestoda</taxon>
        <taxon>Cyclophyllidea</taxon>
        <taxon>Taeniidae</taxon>
        <taxon>Echinococcus</taxon>
        <taxon>Echinococcus granulosus group</taxon>
    </lineage>
</organism>
<reference evidence="4" key="3">
    <citation type="submission" date="2020-10" db="UniProtKB">
        <authorList>
            <consortium name="WormBaseParasite"/>
        </authorList>
    </citation>
    <scope>IDENTIFICATION</scope>
</reference>
<evidence type="ECO:0000313" key="2">
    <source>
        <dbReference type="EMBL" id="CDS21108.1"/>
    </source>
</evidence>
<proteinExistence type="predicted"/>
<reference evidence="2" key="2">
    <citation type="submission" date="2014-06" db="EMBL/GenBank/DDBJ databases">
        <authorList>
            <person name="Aslett M."/>
        </authorList>
    </citation>
    <scope>NUCLEOTIDE SEQUENCE</scope>
</reference>
<gene>
    <name evidence="2" type="ORF">EgrG_000551100</name>
</gene>
<reference evidence="2 3" key="1">
    <citation type="journal article" date="2013" name="Nature">
        <title>The genomes of four tapeworm species reveal adaptations to parasitism.</title>
        <authorList>
            <person name="Tsai I.J."/>
            <person name="Zarowiecki M."/>
            <person name="Holroyd N."/>
            <person name="Garciarrubio A."/>
            <person name="Sanchez-Flores A."/>
            <person name="Brooks K.L."/>
            <person name="Tracey A."/>
            <person name="Bobes R.J."/>
            <person name="Fragoso G."/>
            <person name="Sciutto E."/>
            <person name="Aslett M."/>
            <person name="Beasley H."/>
            <person name="Bennett H.M."/>
            <person name="Cai J."/>
            <person name="Camicia F."/>
            <person name="Clark R."/>
            <person name="Cucher M."/>
            <person name="De Silva N."/>
            <person name="Day T.A."/>
            <person name="Deplazes P."/>
            <person name="Estrada K."/>
            <person name="Fernandez C."/>
            <person name="Holland P.W."/>
            <person name="Hou J."/>
            <person name="Hu S."/>
            <person name="Huckvale T."/>
            <person name="Hung S.S."/>
            <person name="Kamenetzky L."/>
            <person name="Keane J.A."/>
            <person name="Kiss F."/>
            <person name="Koziol U."/>
            <person name="Lambert O."/>
            <person name="Liu K."/>
            <person name="Luo X."/>
            <person name="Luo Y."/>
            <person name="Macchiaroli N."/>
            <person name="Nichol S."/>
            <person name="Paps J."/>
            <person name="Parkinson J."/>
            <person name="Pouchkina-Stantcheva N."/>
            <person name="Riddiford N."/>
            <person name="Rosenzvit M."/>
            <person name="Salinas G."/>
            <person name="Wasmuth J.D."/>
            <person name="Zamanian M."/>
            <person name="Zheng Y."/>
            <person name="Cai X."/>
            <person name="Soberon X."/>
            <person name="Olson P.D."/>
            <person name="Laclette J.P."/>
            <person name="Brehm K."/>
            <person name="Berriman M."/>
            <person name="Garciarrubio A."/>
            <person name="Bobes R.J."/>
            <person name="Fragoso G."/>
            <person name="Sanchez-Flores A."/>
            <person name="Estrada K."/>
            <person name="Cevallos M.A."/>
            <person name="Morett E."/>
            <person name="Gonzalez V."/>
            <person name="Portillo T."/>
            <person name="Ochoa-Leyva A."/>
            <person name="Jose M.V."/>
            <person name="Sciutto E."/>
            <person name="Landa A."/>
            <person name="Jimenez L."/>
            <person name="Valdes V."/>
            <person name="Carrero J.C."/>
            <person name="Larralde C."/>
            <person name="Morales-Montor J."/>
            <person name="Limon-Lason J."/>
            <person name="Soberon X."/>
            <person name="Laclette J.P."/>
        </authorList>
    </citation>
    <scope>NUCLEOTIDE SEQUENCE [LARGE SCALE GENOMIC DNA]</scope>
</reference>
<accession>A0A068WLV9</accession>